<evidence type="ECO:0000313" key="2">
    <source>
        <dbReference type="Proteomes" id="UP001283361"/>
    </source>
</evidence>
<dbReference type="AlphaFoldDB" id="A0AAE1E239"/>
<sequence length="114" mass="13224">MNVVLCVVLLRPVTIEIWCLPLPRFLWLWVSGEDGWRRRKSAKRTSHCHVSQLEWAGPTAQQRSQPMGRPRFLHSFVAPSSRSPTILIFPLCRSGLPRNRYSPVPVFFVPTKMR</sequence>
<protein>
    <submittedName>
        <fullName evidence="1">Uncharacterized protein</fullName>
    </submittedName>
</protein>
<reference evidence="1" key="1">
    <citation type="journal article" date="2023" name="G3 (Bethesda)">
        <title>A reference genome for the long-term kleptoplast-retaining sea slug Elysia crispata morphotype clarki.</title>
        <authorList>
            <person name="Eastman K.E."/>
            <person name="Pendleton A.L."/>
            <person name="Shaikh M.A."/>
            <person name="Suttiyut T."/>
            <person name="Ogas R."/>
            <person name="Tomko P."/>
            <person name="Gavelis G."/>
            <person name="Widhalm J.R."/>
            <person name="Wisecaver J.H."/>
        </authorList>
    </citation>
    <scope>NUCLEOTIDE SEQUENCE</scope>
    <source>
        <strain evidence="1">ECLA1</strain>
    </source>
</reference>
<keyword evidence="2" id="KW-1185">Reference proteome</keyword>
<accession>A0AAE1E239</accession>
<organism evidence="1 2">
    <name type="scientific">Elysia crispata</name>
    <name type="common">lettuce slug</name>
    <dbReference type="NCBI Taxonomy" id="231223"/>
    <lineage>
        <taxon>Eukaryota</taxon>
        <taxon>Metazoa</taxon>
        <taxon>Spiralia</taxon>
        <taxon>Lophotrochozoa</taxon>
        <taxon>Mollusca</taxon>
        <taxon>Gastropoda</taxon>
        <taxon>Heterobranchia</taxon>
        <taxon>Euthyneura</taxon>
        <taxon>Panpulmonata</taxon>
        <taxon>Sacoglossa</taxon>
        <taxon>Placobranchoidea</taxon>
        <taxon>Plakobranchidae</taxon>
        <taxon>Elysia</taxon>
    </lineage>
</organism>
<dbReference type="Proteomes" id="UP001283361">
    <property type="component" value="Unassembled WGS sequence"/>
</dbReference>
<gene>
    <name evidence="1" type="ORF">RRG08_038246</name>
</gene>
<proteinExistence type="predicted"/>
<comment type="caution">
    <text evidence="1">The sequence shown here is derived from an EMBL/GenBank/DDBJ whole genome shotgun (WGS) entry which is preliminary data.</text>
</comment>
<evidence type="ECO:0000313" key="1">
    <source>
        <dbReference type="EMBL" id="KAK3790755.1"/>
    </source>
</evidence>
<dbReference type="EMBL" id="JAWDGP010001519">
    <property type="protein sequence ID" value="KAK3790755.1"/>
    <property type="molecule type" value="Genomic_DNA"/>
</dbReference>
<name>A0AAE1E239_9GAST</name>